<evidence type="ECO:0000313" key="2">
    <source>
        <dbReference type="EMBL" id="EOY06142.1"/>
    </source>
</evidence>
<dbReference type="HOGENOM" id="CLU_082252_1_0_1"/>
<dbReference type="Proteomes" id="UP000026915">
    <property type="component" value="Chromosome 4"/>
</dbReference>
<keyword evidence="3" id="KW-1185">Reference proteome</keyword>
<dbReference type="eggNOG" id="KOG1075">
    <property type="taxonomic scope" value="Eukaryota"/>
</dbReference>
<reference evidence="2 3" key="1">
    <citation type="journal article" date="2013" name="Genome Biol.">
        <title>The genome sequence of the most widely cultivated cacao type and its use to identify candidate genes regulating pod color.</title>
        <authorList>
            <person name="Motamayor J.C."/>
            <person name="Mockaitis K."/>
            <person name="Schmutz J."/>
            <person name="Haiminen N."/>
            <person name="Iii D.L."/>
            <person name="Cornejo O."/>
            <person name="Findley S.D."/>
            <person name="Zheng P."/>
            <person name="Utro F."/>
            <person name="Royaert S."/>
            <person name="Saski C."/>
            <person name="Jenkins J."/>
            <person name="Podicheti R."/>
            <person name="Zhao M."/>
            <person name="Scheffler B.E."/>
            <person name="Stack J.C."/>
            <person name="Feltus F.A."/>
            <person name="Mustiga G.M."/>
            <person name="Amores F."/>
            <person name="Phillips W."/>
            <person name="Marelli J.P."/>
            <person name="May G.D."/>
            <person name="Shapiro H."/>
            <person name="Ma J."/>
            <person name="Bustamante C.D."/>
            <person name="Schnell R.J."/>
            <person name="Main D."/>
            <person name="Gilbert D."/>
            <person name="Parida L."/>
            <person name="Kuhn D.N."/>
        </authorList>
    </citation>
    <scope>NUCLEOTIDE SEQUENCE [LARGE SCALE GENOMIC DNA]</scope>
    <source>
        <strain evidence="3">cv. Matina 1-6</strain>
    </source>
</reference>
<dbReference type="InterPro" id="IPR026960">
    <property type="entry name" value="RVT-Znf"/>
</dbReference>
<dbReference type="OMA" id="GEINCKM"/>
<dbReference type="PANTHER" id="PTHR36617">
    <property type="entry name" value="PROTEIN, PUTATIVE-RELATED"/>
    <property type="match status" value="1"/>
</dbReference>
<dbReference type="Gramene" id="EOY06142">
    <property type="protein sequence ID" value="EOY06142"/>
    <property type="gene ID" value="TCM_020959"/>
</dbReference>
<name>A0A061EP65_THECC</name>
<evidence type="ECO:0000259" key="1">
    <source>
        <dbReference type="Pfam" id="PF13966"/>
    </source>
</evidence>
<sequence>MWKNIISPLTPSWNLSSVLHVGIGYLIGSGTRIKFWDDDWIDGIILRSTFSRIFSLTNKKFGKVSEFGYWDNGGWQWQMDLRRRLFDWEKDYWAHVKECLGHIHLDLETNDKLIWKCNPNGCYSPNFFCRSVLQNNDRNRELWRYVWARLAPPKAEVFVWQVMKGRVAVKEELVKRNLVQRDASLCTLCNREAESVGHIFFSCLESWKEFFAIIWPLWLYRNEMVFEEKCWDMLKVLDIVRIGVAWWAKVQMA</sequence>
<protein>
    <recommendedName>
        <fullName evidence="1">Reverse transcriptase zinc-binding domain-containing protein</fullName>
    </recommendedName>
</protein>
<organism evidence="2 3">
    <name type="scientific">Theobroma cacao</name>
    <name type="common">Cacao</name>
    <name type="synonym">Cocoa</name>
    <dbReference type="NCBI Taxonomy" id="3641"/>
    <lineage>
        <taxon>Eukaryota</taxon>
        <taxon>Viridiplantae</taxon>
        <taxon>Streptophyta</taxon>
        <taxon>Embryophyta</taxon>
        <taxon>Tracheophyta</taxon>
        <taxon>Spermatophyta</taxon>
        <taxon>Magnoliopsida</taxon>
        <taxon>eudicotyledons</taxon>
        <taxon>Gunneridae</taxon>
        <taxon>Pentapetalae</taxon>
        <taxon>rosids</taxon>
        <taxon>malvids</taxon>
        <taxon>Malvales</taxon>
        <taxon>Malvaceae</taxon>
        <taxon>Byttnerioideae</taxon>
        <taxon>Theobroma</taxon>
    </lineage>
</organism>
<dbReference type="PANTHER" id="PTHR36617:SF5">
    <property type="entry name" value="OS05G0421675 PROTEIN"/>
    <property type="match status" value="1"/>
</dbReference>
<feature type="domain" description="Reverse transcriptase zinc-binding" evidence="1">
    <location>
        <begin position="133"/>
        <end position="204"/>
    </location>
</feature>
<dbReference type="InParanoid" id="A0A061EP65"/>
<accession>A0A061EP65</accession>
<dbReference type="AlphaFoldDB" id="A0A061EP65"/>
<gene>
    <name evidence="2" type="ORF">TCM_020959</name>
</gene>
<dbReference type="Pfam" id="PF13966">
    <property type="entry name" value="zf-RVT"/>
    <property type="match status" value="1"/>
</dbReference>
<proteinExistence type="predicted"/>
<dbReference type="EMBL" id="CM001882">
    <property type="protein sequence ID" value="EOY06142.1"/>
    <property type="molecule type" value="Genomic_DNA"/>
</dbReference>
<evidence type="ECO:0000313" key="3">
    <source>
        <dbReference type="Proteomes" id="UP000026915"/>
    </source>
</evidence>